<accession>A0AB73T0J6</accession>
<name>A0AB73T0J6_9FIRM</name>
<comment type="caution">
    <text evidence="12">The sequence shown here is derived from an EMBL/GenBank/DDBJ whole genome shotgun (WGS) entry which is preliminary data.</text>
</comment>
<feature type="active site" evidence="7">
    <location>
        <position position="176"/>
    </location>
</feature>
<dbReference type="InterPro" id="IPR012338">
    <property type="entry name" value="Beta-lactam/transpept-like"/>
</dbReference>
<protein>
    <submittedName>
        <fullName evidence="12">D-alanyl-D-alanine carboxypeptidase (Penicillin-binding protein 5/6)</fullName>
    </submittedName>
</protein>
<dbReference type="EMBL" id="QGGY01000013">
    <property type="protein sequence ID" value="PWJ73336.1"/>
    <property type="molecule type" value="Genomic_DNA"/>
</dbReference>
<keyword evidence="10" id="KW-0812">Transmembrane</keyword>
<evidence type="ECO:0000256" key="5">
    <source>
        <dbReference type="ARBA" id="ARBA00022984"/>
    </source>
</evidence>
<dbReference type="GO" id="GO:0006508">
    <property type="term" value="P:proteolysis"/>
    <property type="evidence" value="ECO:0007669"/>
    <property type="project" value="InterPro"/>
</dbReference>
<feature type="domain" description="Peptidase S11 D-alanyl-D-alanine carboxypeptidase A N-terminal" evidence="11">
    <location>
        <begin position="87"/>
        <end position="319"/>
    </location>
</feature>
<keyword evidence="10" id="KW-1133">Transmembrane helix</keyword>
<evidence type="ECO:0000256" key="1">
    <source>
        <dbReference type="ARBA" id="ARBA00007164"/>
    </source>
</evidence>
<comment type="similarity">
    <text evidence="1 9">Belongs to the peptidase S11 family.</text>
</comment>
<dbReference type="PANTHER" id="PTHR21581:SF26">
    <property type="entry name" value="D-ALANYL-D-ALANINE ENDOPEPTIDASE"/>
    <property type="match status" value="1"/>
</dbReference>
<keyword evidence="13" id="KW-1185">Reference proteome</keyword>
<keyword evidence="12" id="KW-0121">Carboxypeptidase</keyword>
<dbReference type="GO" id="GO:0071555">
    <property type="term" value="P:cell wall organization"/>
    <property type="evidence" value="ECO:0007669"/>
    <property type="project" value="UniProtKB-KW"/>
</dbReference>
<dbReference type="InterPro" id="IPR018044">
    <property type="entry name" value="Peptidase_S11"/>
</dbReference>
<dbReference type="GO" id="GO:0009002">
    <property type="term" value="F:serine-type D-Ala-D-Ala carboxypeptidase activity"/>
    <property type="evidence" value="ECO:0007669"/>
    <property type="project" value="InterPro"/>
</dbReference>
<keyword evidence="10" id="KW-0472">Membrane</keyword>
<proteinExistence type="inferred from homology"/>
<sequence length="343" mass="37732">MYTNQPDFRSRNARRRRRRRLRIRVCSSLISIALVCILIAFMYLITSKKQSPGMEGSFSNQNVQNAGLTPADADIKITEKDIDLSSLYSPNAILVKLQSGEVISAHGEDDKIYPASLTKIMTAILAIENTPDLDRSTVLPYEIFSGLYAEDASMAGFLPDETATYRDLLYGILLPSGAECCLTFAQDIAGSESAFTDMMNSKAAELGMEHTHFTNTTGLHDTDHYTTVRDLSVLLEYALKNNDFRTAFTSQAHHTQPSELHPDGFTFSSTLFTNLDSSEASRGRILGGKTGYTDEAGLCLASLANINGREYILITAGADGSHTTAQFNILDAIHVYDQLENIQ</sequence>
<evidence type="ECO:0000256" key="6">
    <source>
        <dbReference type="ARBA" id="ARBA00023316"/>
    </source>
</evidence>
<evidence type="ECO:0000256" key="9">
    <source>
        <dbReference type="RuleBase" id="RU004016"/>
    </source>
</evidence>
<feature type="active site" description="Acyl-ester intermediate" evidence="7">
    <location>
        <position position="116"/>
    </location>
</feature>
<feature type="binding site" evidence="8">
    <location>
        <position position="289"/>
    </location>
    <ligand>
        <name>substrate</name>
    </ligand>
</feature>
<dbReference type="GO" id="GO:0009252">
    <property type="term" value="P:peptidoglycan biosynthetic process"/>
    <property type="evidence" value="ECO:0007669"/>
    <property type="project" value="UniProtKB-KW"/>
</dbReference>
<dbReference type="GO" id="GO:0008360">
    <property type="term" value="P:regulation of cell shape"/>
    <property type="evidence" value="ECO:0007669"/>
    <property type="project" value="UniProtKB-KW"/>
</dbReference>
<feature type="active site" description="Proton acceptor" evidence="7">
    <location>
        <position position="119"/>
    </location>
</feature>
<evidence type="ECO:0000256" key="8">
    <source>
        <dbReference type="PIRSR" id="PIRSR618044-2"/>
    </source>
</evidence>
<dbReference type="Gene3D" id="3.40.710.10">
    <property type="entry name" value="DD-peptidase/beta-lactamase superfamily"/>
    <property type="match status" value="1"/>
</dbReference>
<dbReference type="Proteomes" id="UP000245412">
    <property type="component" value="Unassembled WGS sequence"/>
</dbReference>
<gene>
    <name evidence="12" type="ORF">C7383_113122</name>
</gene>
<dbReference type="AlphaFoldDB" id="A0AB73T0J6"/>
<keyword evidence="6" id="KW-0961">Cell wall biogenesis/degradation</keyword>
<dbReference type="RefSeq" id="WP_257497814.1">
    <property type="nucleotide sequence ID" value="NZ_JANKBI010000022.1"/>
</dbReference>
<reference evidence="12 13" key="1">
    <citation type="submission" date="2018-05" db="EMBL/GenBank/DDBJ databases">
        <authorList>
            <person name="Goeker M."/>
            <person name="Huntemann M."/>
            <person name="Clum A."/>
            <person name="Pillay M."/>
            <person name="Palaniappan K."/>
            <person name="Varghese N."/>
            <person name="Mikhailova N."/>
            <person name="Stamatis D."/>
            <person name="Reddy T."/>
            <person name="Daum C."/>
            <person name="Shapiro N."/>
            <person name="Ivanova N."/>
            <person name="Kyrpides N."/>
            <person name="Woyke T."/>
        </authorList>
    </citation>
    <scope>NUCLEOTIDE SEQUENCE [LARGE SCALE GENOMIC DNA]</scope>
    <source>
        <strain evidence="12 13">DSM 26524</strain>
    </source>
</reference>
<evidence type="ECO:0000313" key="12">
    <source>
        <dbReference type="EMBL" id="PWJ73336.1"/>
    </source>
</evidence>
<evidence type="ECO:0000256" key="7">
    <source>
        <dbReference type="PIRSR" id="PIRSR618044-1"/>
    </source>
</evidence>
<evidence type="ECO:0000256" key="4">
    <source>
        <dbReference type="ARBA" id="ARBA00022960"/>
    </source>
</evidence>
<dbReference type="InterPro" id="IPR001967">
    <property type="entry name" value="Peptidase_S11_N"/>
</dbReference>
<dbReference type="Pfam" id="PF00768">
    <property type="entry name" value="Peptidase_S11"/>
    <property type="match status" value="1"/>
</dbReference>
<evidence type="ECO:0000259" key="11">
    <source>
        <dbReference type="Pfam" id="PF00768"/>
    </source>
</evidence>
<evidence type="ECO:0000256" key="2">
    <source>
        <dbReference type="ARBA" id="ARBA00022729"/>
    </source>
</evidence>
<evidence type="ECO:0000256" key="10">
    <source>
        <dbReference type="SAM" id="Phobius"/>
    </source>
</evidence>
<keyword evidence="4" id="KW-0133">Cell shape</keyword>
<keyword evidence="2" id="KW-0732">Signal</keyword>
<keyword evidence="3" id="KW-0378">Hydrolase</keyword>
<dbReference type="PANTHER" id="PTHR21581">
    <property type="entry name" value="D-ALANYL-D-ALANINE CARBOXYPEPTIDASE"/>
    <property type="match status" value="1"/>
</dbReference>
<evidence type="ECO:0000256" key="3">
    <source>
        <dbReference type="ARBA" id="ARBA00022801"/>
    </source>
</evidence>
<keyword evidence="5" id="KW-0573">Peptidoglycan synthesis</keyword>
<keyword evidence="12" id="KW-0645">Protease</keyword>
<dbReference type="PRINTS" id="PR00725">
    <property type="entry name" value="DADACBPTASE1"/>
</dbReference>
<dbReference type="SUPFAM" id="SSF56601">
    <property type="entry name" value="beta-lactamase/transpeptidase-like"/>
    <property type="match status" value="1"/>
</dbReference>
<feature type="transmembrane region" description="Helical" evidence="10">
    <location>
        <begin position="21"/>
        <end position="45"/>
    </location>
</feature>
<organism evidence="12 13">
    <name type="scientific">Murimonas intestini</name>
    <dbReference type="NCBI Taxonomy" id="1337051"/>
    <lineage>
        <taxon>Bacteria</taxon>
        <taxon>Bacillati</taxon>
        <taxon>Bacillota</taxon>
        <taxon>Clostridia</taxon>
        <taxon>Lachnospirales</taxon>
        <taxon>Lachnospiraceae</taxon>
        <taxon>Murimonas</taxon>
    </lineage>
</organism>
<evidence type="ECO:0000313" key="13">
    <source>
        <dbReference type="Proteomes" id="UP000245412"/>
    </source>
</evidence>